<comment type="subcellular location">
    <subcellularLocation>
        <location evidence="1">Cell membrane</location>
        <topology evidence="1">Multi-pass membrane protein</topology>
    </subcellularLocation>
</comment>
<proteinExistence type="predicted"/>
<sequence length="361" mass="38900">MSLLARYLFRNNLMLILPTLAVGTGLYILSDLFDRLDDFLEAGVSFSVAAWYFAAKTPLIISQILPAVFLLATLAQLCLMSRGRELIALQAGGISMGRIARVLVLCGLVWGGLQLGFSQVLGVSGEVEAARIWSEDVRGKTEATATLRNVWFTDGSYVVSLAEVVPARGTGRGLAAYELSDDGLSILRVVRAATFTAGQRQWELGDVTEFDPSGYLSTRHDSLTLPLRQDVQAFLVTARNADPSRLPLWQLGDAIDRLSASGSNVEGVRTAWHMKLAYAASLVVMATVAAAIVTWRDNIYLGIGLSLGITFLFYTMFTVGGTLGQKGIVSPPLAAWGANALILAVAVTRLAWVLKPRFKSG</sequence>
<dbReference type="PANTHER" id="PTHR33529">
    <property type="entry name" value="SLR0882 PROTEIN-RELATED"/>
    <property type="match status" value="1"/>
</dbReference>
<evidence type="ECO:0000256" key="4">
    <source>
        <dbReference type="ARBA" id="ARBA00022989"/>
    </source>
</evidence>
<dbReference type="Proteomes" id="UP001194469">
    <property type="component" value="Unassembled WGS sequence"/>
</dbReference>
<dbReference type="Pfam" id="PF03739">
    <property type="entry name" value="LptF_LptG"/>
    <property type="match status" value="1"/>
</dbReference>
<keyword evidence="2" id="KW-1003">Cell membrane</keyword>
<feature type="transmembrane region" description="Helical" evidence="6">
    <location>
        <begin position="276"/>
        <end position="293"/>
    </location>
</feature>
<dbReference type="RefSeq" id="WP_196607894.1">
    <property type="nucleotide sequence ID" value="NZ_VRYY01000017.1"/>
</dbReference>
<dbReference type="EMBL" id="VRYY01000017">
    <property type="protein sequence ID" value="MBG3875617.1"/>
    <property type="molecule type" value="Genomic_DNA"/>
</dbReference>
<name>A0ABS0IZL4_9BACT</name>
<organism evidence="7 8">
    <name type="scientific">Nitratidesulfovibrio oxamicus</name>
    <dbReference type="NCBI Taxonomy" id="32016"/>
    <lineage>
        <taxon>Bacteria</taxon>
        <taxon>Pseudomonadati</taxon>
        <taxon>Thermodesulfobacteriota</taxon>
        <taxon>Desulfovibrionia</taxon>
        <taxon>Desulfovibrionales</taxon>
        <taxon>Desulfovibrionaceae</taxon>
        <taxon>Nitratidesulfovibrio</taxon>
    </lineage>
</organism>
<dbReference type="PANTHER" id="PTHR33529:SF2">
    <property type="entry name" value="LIPOPOLYSACCHARIDE EXPORT SYSTEM PERMEASE PROTEIN LPTG"/>
    <property type="match status" value="1"/>
</dbReference>
<feature type="transmembrane region" description="Helical" evidence="6">
    <location>
        <begin position="12"/>
        <end position="30"/>
    </location>
</feature>
<evidence type="ECO:0000256" key="1">
    <source>
        <dbReference type="ARBA" id="ARBA00004651"/>
    </source>
</evidence>
<dbReference type="InterPro" id="IPR005495">
    <property type="entry name" value="LptG/LptF_permease"/>
</dbReference>
<keyword evidence="8" id="KW-1185">Reference proteome</keyword>
<evidence type="ECO:0000313" key="8">
    <source>
        <dbReference type="Proteomes" id="UP001194469"/>
    </source>
</evidence>
<evidence type="ECO:0000256" key="5">
    <source>
        <dbReference type="ARBA" id="ARBA00023136"/>
    </source>
</evidence>
<feature type="transmembrane region" description="Helical" evidence="6">
    <location>
        <begin position="333"/>
        <end position="354"/>
    </location>
</feature>
<keyword evidence="4 6" id="KW-1133">Transmembrane helix</keyword>
<protein>
    <submittedName>
        <fullName evidence="7">LptF/LptG family permease</fullName>
    </submittedName>
</protein>
<comment type="caution">
    <text evidence="7">The sequence shown here is derived from an EMBL/GenBank/DDBJ whole genome shotgun (WGS) entry which is preliminary data.</text>
</comment>
<gene>
    <name evidence="7" type="ORF">FVW20_00880</name>
</gene>
<feature type="transmembrane region" description="Helical" evidence="6">
    <location>
        <begin position="50"/>
        <end position="74"/>
    </location>
</feature>
<reference evidence="7 8" key="1">
    <citation type="submission" date="2019-08" db="EMBL/GenBank/DDBJ databases">
        <authorList>
            <person name="Luo N."/>
        </authorList>
    </citation>
    <scope>NUCLEOTIDE SEQUENCE [LARGE SCALE GENOMIC DNA]</scope>
    <source>
        <strain evidence="7 8">NCIMB 9442</strain>
    </source>
</reference>
<feature type="transmembrane region" description="Helical" evidence="6">
    <location>
        <begin position="299"/>
        <end position="321"/>
    </location>
</feature>
<accession>A0ABS0IZL4</accession>
<evidence type="ECO:0000256" key="2">
    <source>
        <dbReference type="ARBA" id="ARBA00022475"/>
    </source>
</evidence>
<evidence type="ECO:0000256" key="6">
    <source>
        <dbReference type="SAM" id="Phobius"/>
    </source>
</evidence>
<keyword evidence="3 6" id="KW-0812">Transmembrane</keyword>
<keyword evidence="5 6" id="KW-0472">Membrane</keyword>
<evidence type="ECO:0000256" key="3">
    <source>
        <dbReference type="ARBA" id="ARBA00022692"/>
    </source>
</evidence>
<evidence type="ECO:0000313" key="7">
    <source>
        <dbReference type="EMBL" id="MBG3875617.1"/>
    </source>
</evidence>